<gene>
    <name evidence="2" type="ORF">FB551_1423</name>
</gene>
<keyword evidence="1" id="KW-1133">Transmembrane helix</keyword>
<keyword evidence="1" id="KW-0812">Transmembrane</keyword>
<evidence type="ECO:0000313" key="3">
    <source>
        <dbReference type="Proteomes" id="UP000316437"/>
    </source>
</evidence>
<dbReference type="EMBL" id="VFPD01000001">
    <property type="protein sequence ID" value="TQM21729.1"/>
    <property type="molecule type" value="Genomic_DNA"/>
</dbReference>
<evidence type="ECO:0008006" key="4">
    <source>
        <dbReference type="Google" id="ProtNLM"/>
    </source>
</evidence>
<proteinExistence type="predicted"/>
<reference evidence="2 3" key="1">
    <citation type="submission" date="2019-06" db="EMBL/GenBank/DDBJ databases">
        <title>Sorghum-associated microbial communities from plants grown in Nebraska, USA.</title>
        <authorList>
            <person name="Schachtman D."/>
        </authorList>
    </citation>
    <scope>NUCLEOTIDE SEQUENCE [LARGE SCALE GENOMIC DNA]</scope>
    <source>
        <strain evidence="2 3">110</strain>
    </source>
</reference>
<keyword evidence="1" id="KW-0472">Membrane</keyword>
<feature type="transmembrane region" description="Helical" evidence="1">
    <location>
        <begin position="6"/>
        <end position="23"/>
    </location>
</feature>
<protein>
    <recommendedName>
        <fullName evidence="4">Conjugal transfer protein TraD</fullName>
    </recommendedName>
</protein>
<dbReference type="Proteomes" id="UP000316437">
    <property type="component" value="Unassembled WGS sequence"/>
</dbReference>
<evidence type="ECO:0000256" key="1">
    <source>
        <dbReference type="SAM" id="Phobius"/>
    </source>
</evidence>
<organism evidence="2 3">
    <name type="scientific">Chryseobacterium aquifrigidense</name>
    <dbReference type="NCBI Taxonomy" id="558021"/>
    <lineage>
        <taxon>Bacteria</taxon>
        <taxon>Pseudomonadati</taxon>
        <taxon>Bacteroidota</taxon>
        <taxon>Flavobacteriia</taxon>
        <taxon>Flavobacteriales</taxon>
        <taxon>Weeksellaceae</taxon>
        <taxon>Chryseobacterium group</taxon>
        <taxon>Chryseobacterium</taxon>
    </lineage>
</organism>
<name>A0A543EJM5_9FLAO</name>
<accession>A0A543EJM5</accession>
<sequence length="206" mass="23402">MEQLIIIFLLIIIMLILIDRKFLINIRGKNHSDTNKSVPSIMGATRQREGQILPISARERQYESALMAQNNFESETKEEEFDPISHTENINDILARNDDWGQEDEDWKYEDSTIESGFATGVTFQELSTASQLLQQHVLEPDLEQQAADIIQRIQGTELFDLLENSLGDASKRIATLLTASIPDDNKIISSRRNNSSDSFDIGEFV</sequence>
<dbReference type="AlphaFoldDB" id="A0A543EJM5"/>
<comment type="caution">
    <text evidence="2">The sequence shown here is derived from an EMBL/GenBank/DDBJ whole genome shotgun (WGS) entry which is preliminary data.</text>
</comment>
<dbReference type="RefSeq" id="WP_047430121.1">
    <property type="nucleotide sequence ID" value="NZ_VFPD01000001.1"/>
</dbReference>
<keyword evidence="3" id="KW-1185">Reference proteome</keyword>
<evidence type="ECO:0000313" key="2">
    <source>
        <dbReference type="EMBL" id="TQM21729.1"/>
    </source>
</evidence>